<accession>A0A1D2M6G5</accession>
<proteinExistence type="predicted"/>
<gene>
    <name evidence="2" type="ORF">Ocin01_18113</name>
</gene>
<dbReference type="EMBL" id="LJIJ01003423">
    <property type="protein sequence ID" value="ODM88568.1"/>
    <property type="molecule type" value="Genomic_DNA"/>
</dbReference>
<dbReference type="Gene3D" id="3.90.70.10">
    <property type="entry name" value="Cysteine proteinases"/>
    <property type="match status" value="1"/>
</dbReference>
<organism evidence="2 3">
    <name type="scientific">Orchesella cincta</name>
    <name type="common">Springtail</name>
    <name type="synonym">Podura cincta</name>
    <dbReference type="NCBI Taxonomy" id="48709"/>
    <lineage>
        <taxon>Eukaryota</taxon>
        <taxon>Metazoa</taxon>
        <taxon>Ecdysozoa</taxon>
        <taxon>Arthropoda</taxon>
        <taxon>Hexapoda</taxon>
        <taxon>Collembola</taxon>
        <taxon>Entomobryomorpha</taxon>
        <taxon>Entomobryoidea</taxon>
        <taxon>Orchesellidae</taxon>
        <taxon>Orchesellinae</taxon>
        <taxon>Orchesella</taxon>
    </lineage>
</organism>
<evidence type="ECO:0000313" key="3">
    <source>
        <dbReference type="Proteomes" id="UP000094527"/>
    </source>
</evidence>
<feature type="compositionally biased region" description="Basic residues" evidence="1">
    <location>
        <begin position="97"/>
        <end position="106"/>
    </location>
</feature>
<dbReference type="AlphaFoldDB" id="A0A1D2M6G5"/>
<keyword evidence="3" id="KW-1185">Reference proteome</keyword>
<feature type="compositionally biased region" description="Low complexity" evidence="1">
    <location>
        <begin position="107"/>
        <end position="122"/>
    </location>
</feature>
<evidence type="ECO:0000313" key="2">
    <source>
        <dbReference type="EMBL" id="ODM88568.1"/>
    </source>
</evidence>
<protein>
    <submittedName>
        <fullName evidence="2">Ubiquitin carboxyl-terminal hydrolase CYLD</fullName>
    </submittedName>
</protein>
<comment type="caution">
    <text evidence="2">The sequence shown here is derived from an EMBL/GenBank/DDBJ whole genome shotgun (WGS) entry which is preliminary data.</text>
</comment>
<dbReference type="OrthoDB" id="10682922at2759"/>
<keyword evidence="2" id="KW-0378">Hydrolase</keyword>
<name>A0A1D2M6G5_ORCCI</name>
<reference evidence="2 3" key="1">
    <citation type="journal article" date="2016" name="Genome Biol. Evol.">
        <title>Gene Family Evolution Reflects Adaptation to Soil Environmental Stressors in the Genome of the Collembolan Orchesella cincta.</title>
        <authorList>
            <person name="Faddeeva-Vakhrusheva A."/>
            <person name="Derks M.F."/>
            <person name="Anvar S.Y."/>
            <person name="Agamennone V."/>
            <person name="Suring W."/>
            <person name="Smit S."/>
            <person name="van Straalen N.M."/>
            <person name="Roelofs D."/>
        </authorList>
    </citation>
    <scope>NUCLEOTIDE SEQUENCE [LARGE SCALE GENOMIC DNA]</scope>
    <source>
        <tissue evidence="2">Mixed pool</tissue>
    </source>
</reference>
<feature type="region of interest" description="Disordered" evidence="1">
    <location>
        <begin position="97"/>
        <end position="122"/>
    </location>
</feature>
<evidence type="ECO:0000256" key="1">
    <source>
        <dbReference type="SAM" id="MobiDB-lite"/>
    </source>
</evidence>
<dbReference type="Proteomes" id="UP000094527">
    <property type="component" value="Unassembled WGS sequence"/>
</dbReference>
<sequence length="235" mass="26324">MDIEFLITDKRLYNMQQEVFASSELHSSFPRYKTSKDYSNHDTIVIPNLIVPHSKYSSTETELSSLEENVDTFCREDVTKLTPFEFSVSASYTASGRKIRRRRKSNGRSSSTLSLNSTGSAASYESKAGGLFFLSLNSVRDLEHAIGRHRGVSGSSVPSIDAAIFGMFYMTDIFDTLLLTEPRFSRDGSTSLLGGNIRALLKKEIVYSLRVNYYCPVSKMAKLAQLLEEHSPLTK</sequence>
<dbReference type="GO" id="GO:0016787">
    <property type="term" value="F:hydrolase activity"/>
    <property type="evidence" value="ECO:0007669"/>
    <property type="project" value="UniProtKB-KW"/>
</dbReference>